<name>A0A9D9HUB4_9BACT</name>
<feature type="active site" description="Proton acceptor" evidence="6">
    <location>
        <position position="49"/>
    </location>
</feature>
<evidence type="ECO:0000256" key="3">
    <source>
        <dbReference type="ARBA" id="ARBA00022679"/>
    </source>
</evidence>
<reference evidence="8" key="2">
    <citation type="journal article" date="2021" name="PeerJ">
        <title>Extensive microbial diversity within the chicken gut microbiome revealed by metagenomics and culture.</title>
        <authorList>
            <person name="Gilroy R."/>
            <person name="Ravi A."/>
            <person name="Getino M."/>
            <person name="Pursley I."/>
            <person name="Horton D.L."/>
            <person name="Alikhan N.F."/>
            <person name="Baker D."/>
            <person name="Gharbi K."/>
            <person name="Hall N."/>
            <person name="Watson M."/>
            <person name="Adriaenssens E.M."/>
            <person name="Foster-Nyarko E."/>
            <person name="Jarju S."/>
            <person name="Secka A."/>
            <person name="Antonio M."/>
            <person name="Oren A."/>
            <person name="Chaudhuri R.R."/>
            <person name="La Ragione R."/>
            <person name="Hildebrand F."/>
            <person name="Pallen M.J."/>
        </authorList>
    </citation>
    <scope>NUCLEOTIDE SEQUENCE</scope>
    <source>
        <strain evidence="8">G3-3990</strain>
    </source>
</reference>
<keyword evidence="3 6" id="KW-0808">Transferase</keyword>
<evidence type="ECO:0000256" key="4">
    <source>
        <dbReference type="ARBA" id="ARBA00022695"/>
    </source>
</evidence>
<dbReference type="AlphaFoldDB" id="A0A9D9HUB4"/>
<comment type="caution">
    <text evidence="8">The sequence shown here is derived from an EMBL/GenBank/DDBJ whole genome shotgun (WGS) entry which is preliminary data.</text>
</comment>
<feature type="domain" description="DarT" evidence="7">
    <location>
        <begin position="6"/>
        <end position="212"/>
    </location>
</feature>
<evidence type="ECO:0000256" key="6">
    <source>
        <dbReference type="PROSITE-ProRule" id="PRU01362"/>
    </source>
</evidence>
<keyword evidence="4 6" id="KW-0548">Nucleotidyltransferase</keyword>
<evidence type="ECO:0000313" key="8">
    <source>
        <dbReference type="EMBL" id="MBO8460077.1"/>
    </source>
</evidence>
<feature type="active site" evidence="6">
    <location>
        <position position="168"/>
    </location>
</feature>
<evidence type="ECO:0000256" key="2">
    <source>
        <dbReference type="ARBA" id="ARBA00022676"/>
    </source>
</evidence>
<dbReference type="Pfam" id="PF14487">
    <property type="entry name" value="DarT"/>
    <property type="match status" value="1"/>
</dbReference>
<dbReference type="Proteomes" id="UP000823641">
    <property type="component" value="Unassembled WGS sequence"/>
</dbReference>
<evidence type="ECO:0000259" key="7">
    <source>
        <dbReference type="PROSITE" id="PS52018"/>
    </source>
</evidence>
<gene>
    <name evidence="8" type="ORF">IAA73_07085</name>
</gene>
<feature type="binding site" evidence="6">
    <location>
        <position position="49"/>
    </location>
    <ligand>
        <name>NAD(+)</name>
        <dbReference type="ChEBI" id="CHEBI:57540"/>
    </ligand>
</feature>
<protein>
    <submittedName>
        <fullName evidence="8">DUF4433 domain-containing protein</fullName>
    </submittedName>
</protein>
<comment type="caution">
    <text evidence="6">Lacks conserved residue(s) required for the propagation of feature annotation.</text>
</comment>
<dbReference type="GO" id="GO:0016757">
    <property type="term" value="F:glycosyltransferase activity"/>
    <property type="evidence" value="ECO:0007669"/>
    <property type="project" value="UniProtKB-UniRule"/>
</dbReference>
<comment type="similarity">
    <text evidence="6">Belongs to the DarT ADP-ribosyltransferase family.</text>
</comment>
<keyword evidence="2 6" id="KW-0328">Glycosyltransferase</keyword>
<comment type="catalytic activity">
    <reaction evidence="6">
        <text>a thymidine in DNA + NAD(+) = an N-(ADP-alpha-D-ribosyl)-thymidine in DNA + nicotinamide + H(+)</text>
        <dbReference type="Rhea" id="RHEA:71651"/>
        <dbReference type="Rhea" id="RHEA-COMP:13556"/>
        <dbReference type="Rhea" id="RHEA-COMP:18051"/>
        <dbReference type="ChEBI" id="CHEBI:15378"/>
        <dbReference type="ChEBI" id="CHEBI:17154"/>
        <dbReference type="ChEBI" id="CHEBI:57540"/>
        <dbReference type="ChEBI" id="CHEBI:137386"/>
        <dbReference type="ChEBI" id="CHEBI:191199"/>
    </reaction>
</comment>
<reference evidence="8" key="1">
    <citation type="submission" date="2020-10" db="EMBL/GenBank/DDBJ databases">
        <authorList>
            <person name="Gilroy R."/>
        </authorList>
    </citation>
    <scope>NUCLEOTIDE SEQUENCE</scope>
    <source>
        <strain evidence="8">G3-3990</strain>
    </source>
</reference>
<feature type="binding site" evidence="6">
    <location>
        <begin position="10"/>
        <end position="12"/>
    </location>
    <ligand>
        <name>NAD(+)</name>
        <dbReference type="ChEBI" id="CHEBI:57540"/>
    </ligand>
</feature>
<proteinExistence type="inferred from homology"/>
<dbReference type="GO" id="GO:0003677">
    <property type="term" value="F:DNA binding"/>
    <property type="evidence" value="ECO:0007669"/>
    <property type="project" value="UniProtKB-UniRule"/>
</dbReference>
<dbReference type="EMBL" id="JADIMG010000068">
    <property type="protein sequence ID" value="MBO8460077.1"/>
    <property type="molecule type" value="Genomic_DNA"/>
</dbReference>
<sequence length="212" mass="24825">MSDIIKHIYRMTHIENIPHILQYGITHHHSPNANSHYRSIGDRSLIDFRANKEINIGSECIVLGDYIPFYFGIRMPMLYVIQQGGNCVPQATKAEEIVYVVVSLAKIIEDEKITYYFTDGHATDSFTNFYTRQDISHLQEKLDIQAITSRIWSGENIDRDLKRRKQAEFLVKNDIPPEYIIGYVCYNQSSKERMINWKIPENIIKVFPQAYY</sequence>
<evidence type="ECO:0000256" key="5">
    <source>
        <dbReference type="ARBA" id="ARBA00023125"/>
    </source>
</evidence>
<dbReference type="InterPro" id="IPR029494">
    <property type="entry name" value="DarT"/>
</dbReference>
<keyword evidence="1 6" id="KW-1277">Toxin-antitoxin system</keyword>
<dbReference type="GO" id="GO:0016779">
    <property type="term" value="F:nucleotidyltransferase activity"/>
    <property type="evidence" value="ECO:0007669"/>
    <property type="project" value="UniProtKB-UniRule"/>
</dbReference>
<keyword evidence="5 6" id="KW-0238">DNA-binding</keyword>
<organism evidence="8 9">
    <name type="scientific">Candidatus Gallipaludibacter merdavium</name>
    <dbReference type="NCBI Taxonomy" id="2840839"/>
    <lineage>
        <taxon>Bacteria</taxon>
        <taxon>Pseudomonadati</taxon>
        <taxon>Bacteroidota</taxon>
        <taxon>Bacteroidia</taxon>
        <taxon>Bacteroidales</taxon>
        <taxon>Candidatus Gallipaludibacter</taxon>
    </lineage>
</organism>
<accession>A0A9D9HUB4</accession>
<evidence type="ECO:0000256" key="1">
    <source>
        <dbReference type="ARBA" id="ARBA00022649"/>
    </source>
</evidence>
<dbReference type="PROSITE" id="PS52018">
    <property type="entry name" value="DART"/>
    <property type="match status" value="1"/>
</dbReference>
<evidence type="ECO:0000313" key="9">
    <source>
        <dbReference type="Proteomes" id="UP000823641"/>
    </source>
</evidence>